<proteinExistence type="predicted"/>
<protein>
    <recommendedName>
        <fullName evidence="2">COR domain-containing protein</fullName>
    </recommendedName>
</protein>
<dbReference type="EMBL" id="BEYU01001751">
    <property type="protein sequence ID" value="GBG16276.1"/>
    <property type="molecule type" value="Genomic_DNA"/>
</dbReference>
<dbReference type="InterPro" id="IPR032171">
    <property type="entry name" value="COR-A"/>
</dbReference>
<feature type="domain" description="COR" evidence="2">
    <location>
        <begin position="32"/>
        <end position="101"/>
    </location>
</feature>
<keyword evidence="1" id="KW-0677">Repeat</keyword>
<reference evidence="3 4" key="1">
    <citation type="submission" date="2017-12" db="EMBL/GenBank/DDBJ databases">
        <title>Sequencing, de novo assembly and annotation of complete genome of a new Thraustochytrid species, strain FCC1311.</title>
        <authorList>
            <person name="Sedici K."/>
            <person name="Godart F."/>
            <person name="Aiese Cigliano R."/>
            <person name="Sanseverino W."/>
            <person name="Barakat M."/>
            <person name="Ortet P."/>
            <person name="Marechal E."/>
            <person name="Cagnac O."/>
            <person name="Amato A."/>
        </authorList>
    </citation>
    <scope>NUCLEOTIDE SEQUENCE [LARGE SCALE GENOMIC DNA]</scope>
</reference>
<feature type="non-terminal residue" evidence="3">
    <location>
        <position position="103"/>
    </location>
</feature>
<dbReference type="Pfam" id="PF16095">
    <property type="entry name" value="COR-A"/>
    <property type="match status" value="1"/>
</dbReference>
<accession>A0A2R5FDC7</accession>
<evidence type="ECO:0000313" key="3">
    <source>
        <dbReference type="EMBL" id="GBG16276.1"/>
    </source>
</evidence>
<dbReference type="InterPro" id="IPR036388">
    <property type="entry name" value="WH-like_DNA-bd_sf"/>
</dbReference>
<gene>
    <name evidence="3" type="ORF">FCC1311_117512</name>
</gene>
<dbReference type="Gene3D" id="1.10.10.10">
    <property type="entry name" value="Winged helix-like DNA-binding domain superfamily/Winged helix DNA-binding domain"/>
    <property type="match status" value="1"/>
</dbReference>
<dbReference type="InParanoid" id="A0A2R5FDC7"/>
<evidence type="ECO:0000313" key="4">
    <source>
        <dbReference type="Proteomes" id="UP000241890"/>
    </source>
</evidence>
<organism evidence="3 4">
    <name type="scientific">Hondaea fermentalgiana</name>
    <dbReference type="NCBI Taxonomy" id="2315210"/>
    <lineage>
        <taxon>Eukaryota</taxon>
        <taxon>Sar</taxon>
        <taxon>Stramenopiles</taxon>
        <taxon>Bigyra</taxon>
        <taxon>Labyrinthulomycetes</taxon>
        <taxon>Thraustochytrida</taxon>
        <taxon>Thraustochytriidae</taxon>
        <taxon>Hondaea</taxon>
    </lineage>
</organism>
<sequence length="103" mass="11615">MSPAANRAADLRAAVEKAASKLEAVSQKISLRWLKVLDDLMKLNCAHVPFAEVQELATKYHAGDQTDELLEFFHELGMLVHLRATDILHDKVVLNPQWLLDKL</sequence>
<keyword evidence="4" id="KW-1185">Reference proteome</keyword>
<dbReference type="Proteomes" id="UP000241890">
    <property type="component" value="Unassembled WGS sequence"/>
</dbReference>
<dbReference type="OrthoDB" id="10251448at2759"/>
<name>A0A2R5FDC7_9STRA</name>
<evidence type="ECO:0000256" key="1">
    <source>
        <dbReference type="ARBA" id="ARBA00022737"/>
    </source>
</evidence>
<evidence type="ECO:0000259" key="2">
    <source>
        <dbReference type="Pfam" id="PF16095"/>
    </source>
</evidence>
<dbReference type="AlphaFoldDB" id="A0A2R5FDC7"/>
<comment type="caution">
    <text evidence="3">The sequence shown here is derived from an EMBL/GenBank/DDBJ whole genome shotgun (WGS) entry which is preliminary data.</text>
</comment>